<dbReference type="Proteomes" id="UP000046784">
    <property type="component" value="Unassembled WGS sequence"/>
</dbReference>
<name>A0AAI8ZS48_YERFR</name>
<evidence type="ECO:0000313" key="2">
    <source>
        <dbReference type="Proteomes" id="UP000046784"/>
    </source>
</evidence>
<gene>
    <name evidence="1" type="ORF">ERS008524_02621</name>
</gene>
<protein>
    <submittedName>
        <fullName evidence="1">Uncharacterized protein</fullName>
    </submittedName>
</protein>
<proteinExistence type="predicted"/>
<comment type="caution">
    <text evidence="1">The sequence shown here is derived from an EMBL/GenBank/DDBJ whole genome shotgun (WGS) entry which is preliminary data.</text>
</comment>
<evidence type="ECO:0000313" key="1">
    <source>
        <dbReference type="EMBL" id="CFR04436.1"/>
    </source>
</evidence>
<reference evidence="1 2" key="1">
    <citation type="submission" date="2015-03" db="EMBL/GenBank/DDBJ databases">
        <authorList>
            <consortium name="Pathogen Informatics"/>
            <person name="Murphy D."/>
        </authorList>
    </citation>
    <scope>NUCLEOTIDE SEQUENCE [LARGE SCALE GENOMIC DNA]</scope>
    <source>
        <strain evidence="1 2">3400/83</strain>
    </source>
</reference>
<dbReference type="EMBL" id="CGCB01000016">
    <property type="protein sequence ID" value="CFR04436.1"/>
    <property type="molecule type" value="Genomic_DNA"/>
</dbReference>
<dbReference type="AlphaFoldDB" id="A0AAI8ZS48"/>
<sequence>MKFGYQDFGAVASITITSTIFEFRKHNRVVDKVLLLVDVSPHRTGSFFMKTVLSGRSTAVLRAYKLVAREAAQ</sequence>
<organism evidence="1 2">
    <name type="scientific">Yersinia frederiksenii</name>
    <dbReference type="NCBI Taxonomy" id="29484"/>
    <lineage>
        <taxon>Bacteria</taxon>
        <taxon>Pseudomonadati</taxon>
        <taxon>Pseudomonadota</taxon>
        <taxon>Gammaproteobacteria</taxon>
        <taxon>Enterobacterales</taxon>
        <taxon>Yersiniaceae</taxon>
        <taxon>Yersinia</taxon>
    </lineage>
</organism>
<dbReference type="RefSeq" id="WP_050874148.1">
    <property type="nucleotide sequence ID" value="NZ_CABMMF010000016.1"/>
</dbReference>
<accession>A0AAI8ZS48</accession>